<sequence>MPHFLLLRLEAPLLAFGGEVVDARGVLVDFPGASLLTGLLANALGYRRGEADRLQALQDRLVYAARLDRTAARITDFQTAQLDKDDRGWTTRGRPEGRAGGAGSYVGPHLRRRDYDCDVSCAVALRLEQPEAAPTLGDLVAKLLHPARPLFLGRKPCLPSRPLLEPESELRIVEADDLVAALSLLPPAEDSDPTLRVLLPESEPAAPGDHVRPVTDARNWRSGVHGGHRLVRVRAVKRPGAAA</sequence>
<dbReference type="Proteomes" id="UP000245444">
    <property type="component" value="Chromosome"/>
</dbReference>
<gene>
    <name evidence="2" type="primary">cas5e</name>
    <name evidence="2" type="ORF">DK419_15605</name>
</gene>
<proteinExistence type="predicted"/>
<feature type="compositionally biased region" description="Basic and acidic residues" evidence="1">
    <location>
        <begin position="85"/>
        <end position="97"/>
    </location>
</feature>
<dbReference type="NCBIfam" id="TIGR01868">
    <property type="entry name" value="casD_Cas5e"/>
    <property type="match status" value="1"/>
</dbReference>
<dbReference type="KEGG" id="mtea:DK419_15605"/>
<evidence type="ECO:0000313" key="3">
    <source>
        <dbReference type="Proteomes" id="UP000245444"/>
    </source>
</evidence>
<reference evidence="2 3" key="1">
    <citation type="submission" date="2018-05" db="EMBL/GenBank/DDBJ databases">
        <title>Complete Genome Sequence of Methylobacterium sp. 17Sr1-28.</title>
        <authorList>
            <person name="Srinivasan S."/>
        </authorList>
    </citation>
    <scope>NUCLEOTIDE SEQUENCE [LARGE SCALE GENOMIC DNA]</scope>
    <source>
        <strain evidence="2 3">17Sr1-28</strain>
    </source>
</reference>
<dbReference type="GO" id="GO:0051607">
    <property type="term" value="P:defense response to virus"/>
    <property type="evidence" value="ECO:0007669"/>
    <property type="project" value="InterPro"/>
</dbReference>
<dbReference type="Gene3D" id="3.30.70.2660">
    <property type="match status" value="1"/>
</dbReference>
<dbReference type="Pfam" id="PF09704">
    <property type="entry name" value="Cas_Cas5d"/>
    <property type="match status" value="1"/>
</dbReference>
<evidence type="ECO:0000313" key="2">
    <source>
        <dbReference type="EMBL" id="AWN47556.1"/>
    </source>
</evidence>
<dbReference type="InterPro" id="IPR021124">
    <property type="entry name" value="CRISPR-assoc_prot_Cas5"/>
</dbReference>
<accession>A0A2U8WQI9</accession>
<dbReference type="AlphaFoldDB" id="A0A2U8WQI9"/>
<dbReference type="EMBL" id="CP029553">
    <property type="protein sequence ID" value="AWN47556.1"/>
    <property type="molecule type" value="Genomic_DNA"/>
</dbReference>
<feature type="region of interest" description="Disordered" evidence="1">
    <location>
        <begin position="85"/>
        <end position="105"/>
    </location>
</feature>
<evidence type="ECO:0000256" key="1">
    <source>
        <dbReference type="SAM" id="MobiDB-lite"/>
    </source>
</evidence>
<dbReference type="RefSeq" id="WP_109959881.1">
    <property type="nucleotide sequence ID" value="NZ_CP029553.1"/>
</dbReference>
<name>A0A2U8WQI9_9HYPH</name>
<keyword evidence="3" id="KW-1185">Reference proteome</keyword>
<protein>
    <submittedName>
        <fullName evidence="2">Type I-E CRISPR-associated protein Cas5/CasD</fullName>
    </submittedName>
</protein>
<dbReference type="OrthoDB" id="5704083at2"/>
<organism evidence="2 3">
    <name type="scientific">Methylobacterium terrae</name>
    <dbReference type="NCBI Taxonomy" id="2202827"/>
    <lineage>
        <taxon>Bacteria</taxon>
        <taxon>Pseudomonadati</taxon>
        <taxon>Pseudomonadota</taxon>
        <taxon>Alphaproteobacteria</taxon>
        <taxon>Hyphomicrobiales</taxon>
        <taxon>Methylobacteriaceae</taxon>
        <taxon>Methylobacterium</taxon>
    </lineage>
</organism>
<dbReference type="GO" id="GO:0043571">
    <property type="term" value="P:maintenance of CRISPR repeat elements"/>
    <property type="evidence" value="ECO:0007669"/>
    <property type="project" value="InterPro"/>
</dbReference>
<dbReference type="GO" id="GO:0003723">
    <property type="term" value="F:RNA binding"/>
    <property type="evidence" value="ECO:0007669"/>
    <property type="project" value="InterPro"/>
</dbReference>
<dbReference type="InterPro" id="IPR010147">
    <property type="entry name" value="CRISPR-assoc_prot_CasD"/>
</dbReference>